<organism evidence="1 2">
    <name type="scientific">Streblomastix strix</name>
    <dbReference type="NCBI Taxonomy" id="222440"/>
    <lineage>
        <taxon>Eukaryota</taxon>
        <taxon>Metamonada</taxon>
        <taxon>Preaxostyla</taxon>
        <taxon>Oxymonadida</taxon>
        <taxon>Streblomastigidae</taxon>
        <taxon>Streblomastix</taxon>
    </lineage>
</organism>
<sequence length="134" mass="14984">MDYSTSVAYRAIGLIRLYCPTTNNFITSIEPLASNALSVRYLFGKRINISSAGVITTLDDQPIDVQQQTMQQIINNINTFPVRIICSLPALTTSEWTDIYVAVGRTGFYGQFIAEVVNEYAVAEHINCWCFGFV</sequence>
<proteinExistence type="predicted"/>
<reference evidence="1 2" key="1">
    <citation type="submission" date="2019-03" db="EMBL/GenBank/DDBJ databases">
        <title>Single cell metagenomics reveals metabolic interactions within the superorganism composed of flagellate Streblomastix strix and complex community of Bacteroidetes bacteria on its surface.</title>
        <authorList>
            <person name="Treitli S.C."/>
            <person name="Kolisko M."/>
            <person name="Husnik F."/>
            <person name="Keeling P."/>
            <person name="Hampl V."/>
        </authorList>
    </citation>
    <scope>NUCLEOTIDE SEQUENCE [LARGE SCALE GENOMIC DNA]</scope>
    <source>
        <strain evidence="1">ST1C</strain>
    </source>
</reference>
<comment type="caution">
    <text evidence="1">The sequence shown here is derived from an EMBL/GenBank/DDBJ whole genome shotgun (WGS) entry which is preliminary data.</text>
</comment>
<name>A0A5J4TSL4_9EUKA</name>
<dbReference type="Proteomes" id="UP000324800">
    <property type="component" value="Unassembled WGS sequence"/>
</dbReference>
<dbReference type="EMBL" id="SNRW01027056">
    <property type="protein sequence ID" value="KAA6360355.1"/>
    <property type="molecule type" value="Genomic_DNA"/>
</dbReference>
<accession>A0A5J4TSL4</accession>
<evidence type="ECO:0000313" key="2">
    <source>
        <dbReference type="Proteomes" id="UP000324800"/>
    </source>
</evidence>
<dbReference type="AlphaFoldDB" id="A0A5J4TSL4"/>
<gene>
    <name evidence="1" type="ORF">EZS28_044118</name>
</gene>
<protein>
    <submittedName>
        <fullName evidence="1">Uncharacterized protein</fullName>
    </submittedName>
</protein>
<evidence type="ECO:0000313" key="1">
    <source>
        <dbReference type="EMBL" id="KAA6360355.1"/>
    </source>
</evidence>